<dbReference type="InterPro" id="IPR035903">
    <property type="entry name" value="HesB-like_dom_sf"/>
</dbReference>
<sequence>MSFSLSMKVSPEAAALLQSKFGGHPGFIRLAYDNEGCGCSLSGAIALWIVDKAEASDLSVSSDSGLDFIVNRSDAVYFDERLSITISGFDKTSVRLASDGQSYGSSIPIQDRRTEAQIRA</sequence>
<evidence type="ECO:0000313" key="3">
    <source>
        <dbReference type="Proteomes" id="UP000316968"/>
    </source>
</evidence>
<dbReference type="SUPFAM" id="SSF89360">
    <property type="entry name" value="HesB-like domain"/>
    <property type="match status" value="1"/>
</dbReference>
<dbReference type="AlphaFoldDB" id="A0A4Y6V5E5"/>
<dbReference type="RefSeq" id="WP_141450085.1">
    <property type="nucleotide sequence ID" value="NZ_CP041217.1"/>
</dbReference>
<name>A0A4Y6V5E5_SACBS</name>
<reference evidence="2 3" key="1">
    <citation type="submission" date="2019-06" db="EMBL/GenBank/DDBJ databases">
        <title>Saccharibacillus brassicae sp. nov., an endophytic bacterium isolated from Chinese cabbage seeds (Brassica pekinensis).</title>
        <authorList>
            <person name="Jiang L."/>
            <person name="Lee J."/>
            <person name="Kim S.W."/>
        </authorList>
    </citation>
    <scope>NUCLEOTIDE SEQUENCE [LARGE SCALE GENOMIC DNA]</scope>
    <source>
        <strain evidence="3">KCTC 43072 / ATSA2</strain>
    </source>
</reference>
<evidence type="ECO:0000313" key="2">
    <source>
        <dbReference type="EMBL" id="QDH23515.1"/>
    </source>
</evidence>
<dbReference type="Gene3D" id="2.60.300.12">
    <property type="entry name" value="HesB-like domain"/>
    <property type="match status" value="1"/>
</dbReference>
<keyword evidence="3" id="KW-1185">Reference proteome</keyword>
<dbReference type="Proteomes" id="UP000316968">
    <property type="component" value="Chromosome"/>
</dbReference>
<feature type="domain" description="Core" evidence="1">
    <location>
        <begin position="7"/>
        <end position="110"/>
    </location>
</feature>
<proteinExistence type="predicted"/>
<dbReference type="KEGG" id="saca:FFV09_23215"/>
<dbReference type="OrthoDB" id="2361087at2"/>
<dbReference type="EMBL" id="CP041217">
    <property type="protein sequence ID" value="QDH23515.1"/>
    <property type="molecule type" value="Genomic_DNA"/>
</dbReference>
<organism evidence="2 3">
    <name type="scientific">Saccharibacillus brassicae</name>
    <dbReference type="NCBI Taxonomy" id="2583377"/>
    <lineage>
        <taxon>Bacteria</taxon>
        <taxon>Bacillati</taxon>
        <taxon>Bacillota</taxon>
        <taxon>Bacilli</taxon>
        <taxon>Bacillales</taxon>
        <taxon>Paenibacillaceae</taxon>
        <taxon>Saccharibacillus</taxon>
    </lineage>
</organism>
<protein>
    <submittedName>
        <fullName evidence="2">Iron-sulfur cluster biosynthesis family protein</fullName>
    </submittedName>
</protein>
<evidence type="ECO:0000259" key="1">
    <source>
        <dbReference type="Pfam" id="PF01521"/>
    </source>
</evidence>
<gene>
    <name evidence="2" type="ORF">FFV09_23215</name>
</gene>
<accession>A0A4Y6V5E5</accession>
<dbReference type="InterPro" id="IPR000361">
    <property type="entry name" value="ATAP_core_dom"/>
</dbReference>
<dbReference type="Pfam" id="PF01521">
    <property type="entry name" value="Fe-S_biosyn"/>
    <property type="match status" value="1"/>
</dbReference>